<gene>
    <name evidence="1" type="ORF">UFOVP820_37</name>
</gene>
<dbReference type="EMBL" id="LR796771">
    <property type="protein sequence ID" value="CAB4165350.1"/>
    <property type="molecule type" value="Genomic_DNA"/>
</dbReference>
<evidence type="ECO:0000313" key="1">
    <source>
        <dbReference type="EMBL" id="CAB4165350.1"/>
    </source>
</evidence>
<protein>
    <submittedName>
        <fullName evidence="1">Uncharacterized protein</fullName>
    </submittedName>
</protein>
<name>A0A6J5P0A3_9CAUD</name>
<accession>A0A6J5P0A3</accession>
<reference evidence="1" key="1">
    <citation type="submission" date="2020-04" db="EMBL/GenBank/DDBJ databases">
        <authorList>
            <person name="Chiriac C."/>
            <person name="Salcher M."/>
            <person name="Ghai R."/>
            <person name="Kavagutti S V."/>
        </authorList>
    </citation>
    <scope>NUCLEOTIDE SEQUENCE</scope>
</reference>
<organism evidence="1">
    <name type="scientific">uncultured Caudovirales phage</name>
    <dbReference type="NCBI Taxonomy" id="2100421"/>
    <lineage>
        <taxon>Viruses</taxon>
        <taxon>Duplodnaviria</taxon>
        <taxon>Heunggongvirae</taxon>
        <taxon>Uroviricota</taxon>
        <taxon>Caudoviricetes</taxon>
        <taxon>Peduoviridae</taxon>
        <taxon>Maltschvirus</taxon>
        <taxon>Maltschvirus maltsch</taxon>
    </lineage>
</organism>
<proteinExistence type="predicted"/>
<sequence length="222" mass="24889">MEIVGIVLRNGKGIEMKKTSIDFATRALDAFNKGFVTKSAKQSALDDTGTAYNVVRSKVMNALLDTRPVGEMQMTEEVSAVYWAMPHNLFGYRPSRMAGRILGVLPESTNLVAELLDLYNLRESIKGAPIVPVAKTIDQREVLVHSTIAERMNNYHQRFVESVELSQIFCGLNVVARPHWVVNEHGTRFIRTFFYLHGKLASLNMICAVAQEYEAKKKAQVA</sequence>